<dbReference type="PANTHER" id="PTHR13847">
    <property type="entry name" value="SARCOSINE DEHYDROGENASE-RELATED"/>
    <property type="match status" value="1"/>
</dbReference>
<comment type="similarity">
    <text evidence="1">Belongs to the DadA oxidoreductase family.</text>
</comment>
<comment type="caution">
    <text evidence="4">The sequence shown here is derived from an EMBL/GenBank/DDBJ whole genome shotgun (WGS) entry which is preliminary data.</text>
</comment>
<accession>A0A3N1KWE6</accession>
<evidence type="ECO:0000259" key="3">
    <source>
        <dbReference type="Pfam" id="PF01266"/>
    </source>
</evidence>
<evidence type="ECO:0000256" key="2">
    <source>
        <dbReference type="ARBA" id="ARBA00023002"/>
    </source>
</evidence>
<dbReference type="GO" id="GO:0005886">
    <property type="term" value="C:plasma membrane"/>
    <property type="evidence" value="ECO:0007669"/>
    <property type="project" value="TreeGrafter"/>
</dbReference>
<dbReference type="AlphaFoldDB" id="A0A3N1KWE6"/>
<dbReference type="EMBL" id="RJKX01000017">
    <property type="protein sequence ID" value="ROP83139.1"/>
    <property type="molecule type" value="Genomic_DNA"/>
</dbReference>
<dbReference type="GO" id="GO:0008718">
    <property type="term" value="F:D-amino-acid dehydrogenase activity"/>
    <property type="evidence" value="ECO:0007669"/>
    <property type="project" value="TreeGrafter"/>
</dbReference>
<evidence type="ECO:0000256" key="1">
    <source>
        <dbReference type="ARBA" id="ARBA00009410"/>
    </source>
</evidence>
<dbReference type="Gene3D" id="3.30.9.10">
    <property type="entry name" value="D-Amino Acid Oxidase, subunit A, domain 2"/>
    <property type="match status" value="1"/>
</dbReference>
<dbReference type="Gene3D" id="3.50.50.60">
    <property type="entry name" value="FAD/NAD(P)-binding domain"/>
    <property type="match status" value="1"/>
</dbReference>
<dbReference type="InterPro" id="IPR036188">
    <property type="entry name" value="FAD/NAD-bd_sf"/>
</dbReference>
<dbReference type="GO" id="GO:0055130">
    <property type="term" value="P:D-alanine catabolic process"/>
    <property type="evidence" value="ECO:0007669"/>
    <property type="project" value="TreeGrafter"/>
</dbReference>
<dbReference type="Pfam" id="PF01266">
    <property type="entry name" value="DAO"/>
    <property type="match status" value="1"/>
</dbReference>
<feature type="domain" description="FAD dependent oxidoreductase" evidence="3">
    <location>
        <begin position="27"/>
        <end position="418"/>
    </location>
</feature>
<gene>
    <name evidence="4" type="ORF">EDC65_4670</name>
</gene>
<keyword evidence="2" id="KW-0560">Oxidoreductase</keyword>
<sequence length="448" mass="46719">MTGFSLHPHAPDDAAARLSGALPGQADVVVIGGGIVGASTAWYLARRGLRVVLVERDRIAGQQSGRNWGFVRTQYRDPAELPLAAEALAIWPTLPAELGCDIGWRRSGCIFVAENEEEHATFARWQANARDLAPQARMISADDVAALLPGFTAQVPGALYTPTDGQAEPTLATSAMARAAAAAGACLLEDCGMLAIETTGGRVSGVATEHGRIACRAVVCAAGAQAHRFLAPLGLFLPQQTVRSTVSLTAPLPPIADACFCGLGVGLRQRADGSCILAADAMTDIDLTLDSFRAARHFLPGLLRHRQGFALRLGRGFADDLHQRLTVPPAERAMHPRRPRIEANAQTVARTARRLQAMFPGAGSVAIVKSWAGLIDVLPDALPVIDAPAAVPGLVVATGFSGHGFGLGPAAGRHAAALAAGDGPGAAIAPFRLDRFSLGTYSRPHAPI</sequence>
<evidence type="ECO:0000313" key="4">
    <source>
        <dbReference type="EMBL" id="ROP83139.1"/>
    </source>
</evidence>
<dbReference type="PANTHER" id="PTHR13847:SF280">
    <property type="entry name" value="D-AMINO ACID DEHYDROGENASE"/>
    <property type="match status" value="1"/>
</dbReference>
<reference evidence="4 5" key="1">
    <citation type="submission" date="2018-11" db="EMBL/GenBank/DDBJ databases">
        <title>Genomic Encyclopedia of Type Strains, Phase IV (KMG-IV): sequencing the most valuable type-strain genomes for metagenomic binning, comparative biology and taxonomic classification.</title>
        <authorList>
            <person name="Goeker M."/>
        </authorList>
    </citation>
    <scope>NUCLEOTIDE SEQUENCE [LARGE SCALE GENOMIC DNA]</scope>
    <source>
        <strain evidence="4 5">DSM 5900</strain>
    </source>
</reference>
<organism evidence="4 5">
    <name type="scientific">Stella humosa</name>
    <dbReference type="NCBI Taxonomy" id="94"/>
    <lineage>
        <taxon>Bacteria</taxon>
        <taxon>Pseudomonadati</taxon>
        <taxon>Pseudomonadota</taxon>
        <taxon>Alphaproteobacteria</taxon>
        <taxon>Rhodospirillales</taxon>
        <taxon>Stellaceae</taxon>
        <taxon>Stella</taxon>
    </lineage>
</organism>
<dbReference type="GO" id="GO:0005737">
    <property type="term" value="C:cytoplasm"/>
    <property type="evidence" value="ECO:0007669"/>
    <property type="project" value="TreeGrafter"/>
</dbReference>
<dbReference type="SUPFAM" id="SSF51905">
    <property type="entry name" value="FAD/NAD(P)-binding domain"/>
    <property type="match status" value="1"/>
</dbReference>
<name>A0A3N1KWE6_9PROT</name>
<proteinExistence type="inferred from homology"/>
<keyword evidence="5" id="KW-1185">Reference proteome</keyword>
<protein>
    <submittedName>
        <fullName evidence="4">Glycine/D-amino acid oxidase-like deaminating enzyme</fullName>
    </submittedName>
</protein>
<dbReference type="RefSeq" id="WP_170216660.1">
    <property type="nucleotide sequence ID" value="NZ_AP019700.1"/>
</dbReference>
<dbReference type="InterPro" id="IPR006076">
    <property type="entry name" value="FAD-dep_OxRdtase"/>
</dbReference>
<evidence type="ECO:0000313" key="5">
    <source>
        <dbReference type="Proteomes" id="UP000278222"/>
    </source>
</evidence>
<dbReference type="Proteomes" id="UP000278222">
    <property type="component" value="Unassembled WGS sequence"/>
</dbReference>